<evidence type="ECO:0000256" key="1">
    <source>
        <dbReference type="ARBA" id="ARBA00022723"/>
    </source>
</evidence>
<comment type="caution">
    <text evidence="5">The sequence shown here is derived from an EMBL/GenBank/DDBJ whole genome shotgun (WGS) entry which is preliminary data.</text>
</comment>
<organism evidence="5 6">
    <name type="scientific">Lentinula aff. detonsa</name>
    <dbReference type="NCBI Taxonomy" id="2804958"/>
    <lineage>
        <taxon>Eukaryota</taxon>
        <taxon>Fungi</taxon>
        <taxon>Dikarya</taxon>
        <taxon>Basidiomycota</taxon>
        <taxon>Agaricomycotina</taxon>
        <taxon>Agaricomycetes</taxon>
        <taxon>Agaricomycetidae</taxon>
        <taxon>Agaricales</taxon>
        <taxon>Marasmiineae</taxon>
        <taxon>Omphalotaceae</taxon>
        <taxon>Lentinula</taxon>
    </lineage>
</organism>
<evidence type="ECO:0000313" key="6">
    <source>
        <dbReference type="Proteomes" id="UP001163798"/>
    </source>
</evidence>
<dbReference type="GO" id="GO:0003677">
    <property type="term" value="F:DNA binding"/>
    <property type="evidence" value="ECO:0007669"/>
    <property type="project" value="InterPro"/>
</dbReference>
<dbReference type="PROSITE" id="PS00463">
    <property type="entry name" value="ZN2_CY6_FUNGAL_1"/>
    <property type="match status" value="1"/>
</dbReference>
<dbReference type="PANTHER" id="PTHR46910">
    <property type="entry name" value="TRANSCRIPTION FACTOR PDR1"/>
    <property type="match status" value="1"/>
</dbReference>
<dbReference type="InterPro" id="IPR001138">
    <property type="entry name" value="Zn2Cys6_DnaBD"/>
</dbReference>
<accession>A0AA38NCR1</accession>
<dbReference type="AlphaFoldDB" id="A0AA38NCR1"/>
<evidence type="ECO:0000259" key="4">
    <source>
        <dbReference type="PROSITE" id="PS50048"/>
    </source>
</evidence>
<dbReference type="CDD" id="cd12148">
    <property type="entry name" value="fungal_TF_MHR"/>
    <property type="match status" value="1"/>
</dbReference>
<dbReference type="Pfam" id="PF04082">
    <property type="entry name" value="Fungal_trans"/>
    <property type="match status" value="1"/>
</dbReference>
<evidence type="ECO:0000256" key="2">
    <source>
        <dbReference type="ARBA" id="ARBA00023242"/>
    </source>
</evidence>
<dbReference type="Proteomes" id="UP001163798">
    <property type="component" value="Unassembled WGS sequence"/>
</dbReference>
<dbReference type="EMBL" id="MU793364">
    <property type="protein sequence ID" value="KAJ3784786.1"/>
    <property type="molecule type" value="Genomic_DNA"/>
</dbReference>
<dbReference type="CDD" id="cd00067">
    <property type="entry name" value="GAL4"/>
    <property type="match status" value="1"/>
</dbReference>
<evidence type="ECO:0000256" key="3">
    <source>
        <dbReference type="SAM" id="MobiDB-lite"/>
    </source>
</evidence>
<gene>
    <name evidence="5" type="ORF">GGU10DRAFT_388034</name>
</gene>
<dbReference type="PROSITE" id="PS50048">
    <property type="entry name" value="ZN2_CY6_FUNGAL_2"/>
    <property type="match status" value="1"/>
</dbReference>
<keyword evidence="6" id="KW-1185">Reference proteome</keyword>
<evidence type="ECO:0000313" key="5">
    <source>
        <dbReference type="EMBL" id="KAJ3784786.1"/>
    </source>
</evidence>
<dbReference type="InterPro" id="IPR007219">
    <property type="entry name" value="XnlR_reg_dom"/>
</dbReference>
<dbReference type="SMART" id="SM00906">
    <property type="entry name" value="Fungal_trans"/>
    <property type="match status" value="1"/>
</dbReference>
<feature type="non-terminal residue" evidence="5">
    <location>
        <position position="844"/>
    </location>
</feature>
<dbReference type="InterPro" id="IPR036864">
    <property type="entry name" value="Zn2-C6_fun-type_DNA-bd_sf"/>
</dbReference>
<keyword evidence="1" id="KW-0479">Metal-binding</keyword>
<dbReference type="PANTHER" id="PTHR46910:SF38">
    <property type="entry name" value="ZN(2)-C6 FUNGAL-TYPE DOMAIN-CONTAINING PROTEIN"/>
    <property type="match status" value="1"/>
</dbReference>
<dbReference type="GO" id="GO:0000981">
    <property type="term" value="F:DNA-binding transcription factor activity, RNA polymerase II-specific"/>
    <property type="evidence" value="ECO:0007669"/>
    <property type="project" value="InterPro"/>
</dbReference>
<protein>
    <submittedName>
        <fullName evidence="5">Fungal-specific transcription factor domain-containing protein</fullName>
    </submittedName>
</protein>
<feature type="domain" description="Zn(2)-C6 fungal-type" evidence="4">
    <location>
        <begin position="25"/>
        <end position="58"/>
    </location>
</feature>
<dbReference type="GO" id="GO:0006351">
    <property type="term" value="P:DNA-templated transcription"/>
    <property type="evidence" value="ECO:0007669"/>
    <property type="project" value="InterPro"/>
</dbReference>
<dbReference type="Pfam" id="PF00172">
    <property type="entry name" value="Zn_clus"/>
    <property type="match status" value="1"/>
</dbReference>
<reference evidence="5" key="1">
    <citation type="submission" date="2022-08" db="EMBL/GenBank/DDBJ databases">
        <authorList>
            <consortium name="DOE Joint Genome Institute"/>
            <person name="Min B."/>
            <person name="Riley R."/>
            <person name="Sierra-Patev S."/>
            <person name="Naranjo-Ortiz M."/>
            <person name="Looney B."/>
            <person name="Konkel Z."/>
            <person name="Slot J.C."/>
            <person name="Sakamoto Y."/>
            <person name="Steenwyk J.L."/>
            <person name="Rokas A."/>
            <person name="Carro J."/>
            <person name="Camarero S."/>
            <person name="Ferreira P."/>
            <person name="Molpeceres G."/>
            <person name="Ruiz-Duenas F.J."/>
            <person name="Serrano A."/>
            <person name="Henrissat B."/>
            <person name="Drula E."/>
            <person name="Hughes K.W."/>
            <person name="Mata J.L."/>
            <person name="Ishikawa N.K."/>
            <person name="Vargas-Isla R."/>
            <person name="Ushijima S."/>
            <person name="Smith C.A."/>
            <person name="Ahrendt S."/>
            <person name="Andreopoulos W."/>
            <person name="He G."/>
            <person name="Labutti K."/>
            <person name="Lipzen A."/>
            <person name="Ng V."/>
            <person name="Sandor L."/>
            <person name="Barry K."/>
            <person name="Martinez A.T."/>
            <person name="Xiao Y."/>
            <person name="Gibbons J.G."/>
            <person name="Terashima K."/>
            <person name="Hibbett D.S."/>
            <person name="Grigoriev I.V."/>
        </authorList>
    </citation>
    <scope>NUCLEOTIDE SEQUENCE</scope>
    <source>
        <strain evidence="5">TFB10291</strain>
    </source>
</reference>
<dbReference type="Gene3D" id="4.10.240.10">
    <property type="entry name" value="Zn(2)-C6 fungal-type DNA-binding domain"/>
    <property type="match status" value="1"/>
</dbReference>
<sequence>MASEPTSSYNIAPAGGFKKRRLANACDICRSKKIRCDSAKMPGNICSNCRAFGSYCTHSMSASKRTKRKGILDQNPQAQSSQAGSDKFEFAKSRIADILSPSAPYELPSDPVVTLKILTEISSYARSLEKELKEQSNTSVYPLYSVPNTHVEQEKYLHVEMEVSDTIKRLERLGVQESFFGKDSQLALVKAAMSVRNEYTSEGNALGSKSPEFWDVFPWQELHDPTRDLPPLVFPDADLLNCLVDFYFKERNVHMPLLHQATFENGIRNGLHKSDRDFGELVLSVCALGARYSDDLRVYAHVETKHSLGWPYFSQIVLMQDLTHSSALYRVQIIIVSGLVMRAGQLFNTIRLAGKNALMFLESTSVPGICWPLLGLAVRFAQIVGAHRRDFFGPKPTVTGELWKRAVWCLVCIDTFMSSFLGRPKATNPADYDLDLLIDCDDKYWLQPGDQAFQQPLGKPSTISAWRHFLKLLDIFGLAQRSLYAVRKPERWASNASWDENIVSELNSALNEWADTVPEHIRWDPHRQNSLFFVQSASLYSCYYWVLIQIHRPLIFVPGKGRGSGMKYSSLAVCANAARSCVHVLDRLHSRGGGHAYPSTHVSIFNSAIILLLNLWGGRQLGLATDPIRDMADVDKSLRILKVYQSKYQNAGRMCDIILELISVSKVSSPVMVEQISRVSKRPYREDSQDNETSDRGNVSSSVAGSSSTSNSIVPTSSYRGIPYSSGIPVSAEPSLVADPVPSHGMLHLNSDLDLNGGLTLYTEDLGRLPVHFMVNNYGSTGMQDQVYPTPDYQDLSTLDSTLDPQGSTGIPHGIDNESWGPETTPAHAALAMFNDTPGGDQWD</sequence>
<dbReference type="GO" id="GO:0008270">
    <property type="term" value="F:zinc ion binding"/>
    <property type="evidence" value="ECO:0007669"/>
    <property type="project" value="InterPro"/>
</dbReference>
<proteinExistence type="predicted"/>
<name>A0AA38NCR1_9AGAR</name>
<dbReference type="SMART" id="SM00066">
    <property type="entry name" value="GAL4"/>
    <property type="match status" value="1"/>
</dbReference>
<dbReference type="SUPFAM" id="SSF57701">
    <property type="entry name" value="Zn2/Cys6 DNA-binding domain"/>
    <property type="match status" value="1"/>
</dbReference>
<feature type="compositionally biased region" description="Low complexity" evidence="3">
    <location>
        <begin position="697"/>
        <end position="716"/>
    </location>
</feature>
<feature type="region of interest" description="Disordered" evidence="3">
    <location>
        <begin position="678"/>
        <end position="716"/>
    </location>
</feature>
<dbReference type="InterPro" id="IPR050987">
    <property type="entry name" value="AtrR-like"/>
</dbReference>
<keyword evidence="2" id="KW-0539">Nucleus</keyword>